<dbReference type="PaxDb" id="1140-Synpcc7942_B2659"/>
<dbReference type="PANTHER" id="PTHR33653">
    <property type="entry name" value="RIBONUCLEASE VAPC2"/>
    <property type="match status" value="1"/>
</dbReference>
<protein>
    <recommendedName>
        <fullName evidence="8">Ribonuclease VapC</fullName>
        <shortName evidence="8">RNase VapC</shortName>
        <ecNumber evidence="8">3.1.-.-</ecNumber>
    </recommendedName>
    <alternativeName>
        <fullName evidence="8">Toxin VapC</fullName>
    </alternativeName>
</protein>
<reference evidence="10" key="2">
    <citation type="journal article" date="2008" name="Plasmid">
        <title>The complete sequence and functional analysis of pANL, the large plasmid of the unicellular freshwater cyanobacterium Synechococcus elongatus PCC 7942.</title>
        <authorList>
            <person name="Chen Y."/>
            <person name="Kay Holtman C."/>
            <person name="Magnuson R.D."/>
            <person name="Youderian P.A."/>
            <person name="Golden S.S."/>
        </authorList>
    </citation>
    <scope>NUCLEOTIDE SEQUENCE</scope>
    <source>
        <strain evidence="10">PCC 7942</strain>
        <plasmid evidence="10">pANL</plasmid>
    </source>
</reference>
<dbReference type="InterPro" id="IPR022907">
    <property type="entry name" value="VapC_family"/>
</dbReference>
<evidence type="ECO:0000256" key="2">
    <source>
        <dbReference type="ARBA" id="ARBA00022649"/>
    </source>
</evidence>
<evidence type="ECO:0000256" key="3">
    <source>
        <dbReference type="ARBA" id="ARBA00022722"/>
    </source>
</evidence>
<evidence type="ECO:0000256" key="5">
    <source>
        <dbReference type="ARBA" id="ARBA00022801"/>
    </source>
</evidence>
<gene>
    <name evidence="10" type="primary">sepT2</name>
    <name evidence="8" type="synonym">vapC</name>
    <name evidence="11" type="ordered locus">Synpcc7942_B2659</name>
    <name evidence="10" type="ORF">anL34</name>
</gene>
<dbReference type="InterPro" id="IPR029060">
    <property type="entry name" value="PIN-like_dom_sf"/>
</dbReference>
<feature type="domain" description="PIN" evidence="9">
    <location>
        <begin position="4"/>
        <end position="117"/>
    </location>
</feature>
<feature type="binding site" evidence="8">
    <location>
        <position position="90"/>
    </location>
    <ligand>
        <name>Mg(2+)</name>
        <dbReference type="ChEBI" id="CHEBI:18420"/>
    </ligand>
</feature>
<dbReference type="InterPro" id="IPR002716">
    <property type="entry name" value="PIN_dom"/>
</dbReference>
<evidence type="ECO:0000256" key="4">
    <source>
        <dbReference type="ARBA" id="ARBA00022723"/>
    </source>
</evidence>
<keyword evidence="8" id="KW-0800">Toxin</keyword>
<comment type="cofactor">
    <cofactor evidence="1 8">
        <name>Mg(2+)</name>
        <dbReference type="ChEBI" id="CHEBI:18420"/>
    </cofactor>
</comment>
<dbReference type="GO" id="GO:0000287">
    <property type="term" value="F:magnesium ion binding"/>
    <property type="evidence" value="ECO:0007669"/>
    <property type="project" value="UniProtKB-UniRule"/>
</dbReference>
<keyword evidence="12" id="KW-1185">Reference proteome</keyword>
<comment type="function">
    <text evidence="8">Toxic component of a toxin-antitoxin (TA) system. An RNase.</text>
</comment>
<dbReference type="EMBL" id="CP000101">
    <property type="protein sequence ID" value="ABB58688.1"/>
    <property type="molecule type" value="Genomic_DNA"/>
</dbReference>
<keyword evidence="5 8" id="KW-0378">Hydrolase</keyword>
<evidence type="ECO:0000256" key="6">
    <source>
        <dbReference type="ARBA" id="ARBA00022842"/>
    </source>
</evidence>
<keyword evidence="2 8" id="KW-1277">Toxin-antitoxin system</keyword>
<dbReference type="Pfam" id="PF01850">
    <property type="entry name" value="PIN"/>
    <property type="match status" value="1"/>
</dbReference>
<reference evidence="11 12" key="1">
    <citation type="submission" date="2005-08" db="EMBL/GenBank/DDBJ databases">
        <title>Complete sequence of plasmid 1 of Synechococcus elongatus PCC 7942.</title>
        <authorList>
            <consortium name="US DOE Joint Genome Institute"/>
            <person name="Copeland A."/>
            <person name="Lucas S."/>
            <person name="Lapidus A."/>
            <person name="Barry K."/>
            <person name="Detter J.C."/>
            <person name="Glavina T."/>
            <person name="Hammon N."/>
            <person name="Israni S."/>
            <person name="Pitluck S."/>
            <person name="Schmutz J."/>
            <person name="Larimer F."/>
            <person name="Land M."/>
            <person name="Kyrpides N."/>
            <person name="Lykidis A."/>
            <person name="Richardson P."/>
        </authorList>
    </citation>
    <scope>NUCLEOTIDE SEQUENCE [LARGE SCALE GENOMIC DNA]</scope>
    <source>
        <strain evidence="12">ATCC 33912 / PCC 7942 / FACHB-805</strain>
        <strain evidence="11">PCC 7942</strain>
        <plasmid evidence="11">1</plasmid>
        <plasmid evidence="12">pANL</plasmid>
    </source>
</reference>
<dbReference type="CDD" id="cd18738">
    <property type="entry name" value="PIN_VapC4-5_FitB-like"/>
    <property type="match status" value="1"/>
</dbReference>
<feature type="binding site" evidence="8">
    <location>
        <position position="6"/>
    </location>
    <ligand>
        <name>Mg(2+)</name>
        <dbReference type="ChEBI" id="CHEBI:18420"/>
    </ligand>
</feature>
<evidence type="ECO:0000256" key="8">
    <source>
        <dbReference type="HAMAP-Rule" id="MF_00265"/>
    </source>
</evidence>
<organism evidence="10">
    <name type="scientific">Synechococcus elongatus (strain ATCC 33912 / PCC 7942 / FACHB-805)</name>
    <name type="common">Anacystis nidulans R2</name>
    <dbReference type="NCBI Taxonomy" id="1140"/>
    <lineage>
        <taxon>Bacteria</taxon>
        <taxon>Bacillati</taxon>
        <taxon>Cyanobacteriota</taxon>
        <taxon>Cyanophyceae</taxon>
        <taxon>Synechococcales</taxon>
        <taxon>Synechococcaceae</taxon>
        <taxon>Synechococcus</taxon>
    </lineage>
</organism>
<dbReference type="InterPro" id="IPR050556">
    <property type="entry name" value="Type_II_TA_system_RNase"/>
</dbReference>
<accession>Q71MI7</accession>
<dbReference type="Proteomes" id="UP000889800">
    <property type="component" value="Plasmid pANL"/>
</dbReference>
<proteinExistence type="inferred from homology"/>
<dbReference type="GO" id="GO:0090729">
    <property type="term" value="F:toxin activity"/>
    <property type="evidence" value="ECO:0007669"/>
    <property type="project" value="UniProtKB-KW"/>
</dbReference>
<keyword evidence="3 8" id="KW-0540">Nuclease</keyword>
<dbReference type="OrthoDB" id="9796690at2"/>
<dbReference type="eggNOG" id="COG1487">
    <property type="taxonomic scope" value="Bacteria"/>
</dbReference>
<comment type="similarity">
    <text evidence="7 8">Belongs to the PINc/VapC protein family.</text>
</comment>
<sequence length="127" mass="14154">MQAVFDTNILIYHLKGCLPEAGSQILRSSLGRGAVCSVITRLEVLGYDQPWPERLKAQALLQLFRERALDESIADCTIQLRQQQRIKLPDAIVAATALTENLPLVTRNTKDFKAIAGLQLINPFQPN</sequence>
<dbReference type="RefSeq" id="WP_011055151.1">
    <property type="nucleotide sequence ID" value="NC_004073.2"/>
</dbReference>
<dbReference type="EMBL" id="AF441790">
    <property type="protein sequence ID" value="AAT09445.1"/>
    <property type="molecule type" value="Genomic_DNA"/>
</dbReference>
<dbReference type="KEGG" id="syf:Synpcc7942_B2659"/>
<dbReference type="GeneID" id="72431518"/>
<keyword evidence="4 8" id="KW-0479">Metal-binding</keyword>
<name>Q71MI7_SYNE7</name>
<dbReference type="PANTHER" id="PTHR33653:SF1">
    <property type="entry name" value="RIBONUCLEASE VAPC2"/>
    <property type="match status" value="1"/>
</dbReference>
<dbReference type="EC" id="3.1.-.-" evidence="8"/>
<evidence type="ECO:0000313" key="11">
    <source>
        <dbReference type="EMBL" id="ABB58688.1"/>
    </source>
</evidence>
<keyword evidence="6 8" id="KW-0460">Magnesium</keyword>
<dbReference type="Gene3D" id="3.40.50.1010">
    <property type="entry name" value="5'-nuclease"/>
    <property type="match status" value="1"/>
</dbReference>
<evidence type="ECO:0000259" key="9">
    <source>
        <dbReference type="Pfam" id="PF01850"/>
    </source>
</evidence>
<evidence type="ECO:0000313" key="10">
    <source>
        <dbReference type="EMBL" id="AAT09445.1"/>
    </source>
</evidence>
<evidence type="ECO:0000256" key="7">
    <source>
        <dbReference type="ARBA" id="ARBA00038093"/>
    </source>
</evidence>
<evidence type="ECO:0000256" key="1">
    <source>
        <dbReference type="ARBA" id="ARBA00001946"/>
    </source>
</evidence>
<dbReference type="GO" id="GO:0016787">
    <property type="term" value="F:hydrolase activity"/>
    <property type="evidence" value="ECO:0007669"/>
    <property type="project" value="UniProtKB-KW"/>
</dbReference>
<dbReference type="GO" id="GO:0004540">
    <property type="term" value="F:RNA nuclease activity"/>
    <property type="evidence" value="ECO:0007669"/>
    <property type="project" value="InterPro"/>
</dbReference>
<dbReference type="SUPFAM" id="SSF88723">
    <property type="entry name" value="PIN domain-like"/>
    <property type="match status" value="1"/>
</dbReference>
<dbReference type="HOGENOM" id="CLU_118482_0_2_3"/>
<evidence type="ECO:0000313" key="12">
    <source>
        <dbReference type="Proteomes" id="UP000889800"/>
    </source>
</evidence>
<dbReference type="HAMAP" id="MF_00265">
    <property type="entry name" value="VapC_Nob1"/>
    <property type="match status" value="1"/>
</dbReference>
<dbReference type="BioCyc" id="SYNEL:SYNPCC7942_B2659-MONOMER"/>
<keyword evidence="10" id="KW-0614">Plasmid</keyword>
<geneLocation type="plasmid" evidence="10 12">
    <name>pANL</name>
</geneLocation>
<dbReference type="AlphaFoldDB" id="Q71MI7"/>
<geneLocation type="plasmid" evidence="11">
    <name>1</name>
</geneLocation>